<dbReference type="EMBL" id="PGOL01000633">
    <property type="protein sequence ID" value="PKI67205.1"/>
    <property type="molecule type" value="Genomic_DNA"/>
</dbReference>
<sequence length="183" mass="19428">MGSSQPSPSPVKRWSRSEGRSTVHNHRSSVSLLPGSSHFYRTFSHIFGFVQALARSGLPTVIYPPLRSPTSPTLHRTVTGASVQSHFPETAAAAPSPGSPTRNVQPESCNSHDRFPDSFPRASRLGAIKNGVKGPPKLDSGQGVLGRSPLKGGRITRDPFGVSVGLSIIPKSILGTVCDYASF</sequence>
<reference evidence="2 3" key="1">
    <citation type="submission" date="2017-11" db="EMBL/GenBank/DDBJ databases">
        <title>De-novo sequencing of pomegranate (Punica granatum L.) genome.</title>
        <authorList>
            <person name="Akparov Z."/>
            <person name="Amiraslanov A."/>
            <person name="Hajiyeva S."/>
            <person name="Abbasov M."/>
            <person name="Kaur K."/>
            <person name="Hamwieh A."/>
            <person name="Solovyev V."/>
            <person name="Salamov A."/>
            <person name="Braich B."/>
            <person name="Kosarev P."/>
            <person name="Mahmoud A."/>
            <person name="Hajiyev E."/>
            <person name="Babayeva S."/>
            <person name="Izzatullayeva V."/>
            <person name="Mammadov A."/>
            <person name="Mammadov A."/>
            <person name="Sharifova S."/>
            <person name="Ojaghi J."/>
            <person name="Eynullazada K."/>
            <person name="Bayramov B."/>
            <person name="Abdulazimova A."/>
            <person name="Shahmuradov I."/>
        </authorList>
    </citation>
    <scope>NUCLEOTIDE SEQUENCE [LARGE SCALE GENOMIC DNA]</scope>
    <source>
        <strain evidence="3">cv. AG2017</strain>
        <tissue evidence="2">Leaf</tissue>
    </source>
</reference>
<evidence type="ECO:0000313" key="3">
    <source>
        <dbReference type="Proteomes" id="UP000233551"/>
    </source>
</evidence>
<dbReference type="AlphaFoldDB" id="A0A2I0KFC0"/>
<feature type="region of interest" description="Disordered" evidence="1">
    <location>
        <begin position="1"/>
        <end position="28"/>
    </location>
</feature>
<accession>A0A2I0KFC0</accession>
<feature type="region of interest" description="Disordered" evidence="1">
    <location>
        <begin position="88"/>
        <end position="152"/>
    </location>
</feature>
<proteinExistence type="predicted"/>
<evidence type="ECO:0000256" key="1">
    <source>
        <dbReference type="SAM" id="MobiDB-lite"/>
    </source>
</evidence>
<evidence type="ECO:0000313" key="2">
    <source>
        <dbReference type="EMBL" id="PKI67205.1"/>
    </source>
</evidence>
<protein>
    <submittedName>
        <fullName evidence="2">Uncharacterized protein</fullName>
    </submittedName>
</protein>
<comment type="caution">
    <text evidence="2">The sequence shown here is derived from an EMBL/GenBank/DDBJ whole genome shotgun (WGS) entry which is preliminary data.</text>
</comment>
<gene>
    <name evidence="2" type="ORF">CRG98_012402</name>
</gene>
<organism evidence="2 3">
    <name type="scientific">Punica granatum</name>
    <name type="common">Pomegranate</name>
    <dbReference type="NCBI Taxonomy" id="22663"/>
    <lineage>
        <taxon>Eukaryota</taxon>
        <taxon>Viridiplantae</taxon>
        <taxon>Streptophyta</taxon>
        <taxon>Embryophyta</taxon>
        <taxon>Tracheophyta</taxon>
        <taxon>Spermatophyta</taxon>
        <taxon>Magnoliopsida</taxon>
        <taxon>eudicotyledons</taxon>
        <taxon>Gunneridae</taxon>
        <taxon>Pentapetalae</taxon>
        <taxon>rosids</taxon>
        <taxon>malvids</taxon>
        <taxon>Myrtales</taxon>
        <taxon>Lythraceae</taxon>
        <taxon>Punica</taxon>
    </lineage>
</organism>
<dbReference type="Proteomes" id="UP000233551">
    <property type="component" value="Unassembled WGS sequence"/>
</dbReference>
<feature type="compositionally biased region" description="Low complexity" evidence="1">
    <location>
        <begin position="88"/>
        <end position="101"/>
    </location>
</feature>
<keyword evidence="3" id="KW-1185">Reference proteome</keyword>
<name>A0A2I0KFC0_PUNGR</name>